<dbReference type="Proteomes" id="UP000433181">
    <property type="component" value="Unassembled WGS sequence"/>
</dbReference>
<name>A0A6I2UH32_9FIRM</name>
<keyword evidence="3" id="KW-1185">Reference proteome</keyword>
<sequence length="139" mass="16152">MPHLKIYDLFISHAWKYVEEYDSFIALLDAAPYFTYRNYSAPPDKPLFFTGRISKGVLAGKLANKIRPVNAFIMLSGMYYNYHEWMQVELDIAKKYNKPIIAVAPWGSQKMPSDIYTIADVRVRWNTDSIISAIRDYSI</sequence>
<dbReference type="InterPro" id="IPR015032">
    <property type="entry name" value="ThsB__TIR-like_domain"/>
</dbReference>
<protein>
    <recommendedName>
        <fullName evidence="1">Thoeris protein ThsB TIR-like domain-containing protein</fullName>
    </recommendedName>
</protein>
<accession>A0A6I2UH32</accession>
<dbReference type="EMBL" id="VUNR01000013">
    <property type="protein sequence ID" value="MSU08860.1"/>
    <property type="molecule type" value="Genomic_DNA"/>
</dbReference>
<dbReference type="RefSeq" id="WP_154407024.1">
    <property type="nucleotide sequence ID" value="NZ_VUNR01000013.1"/>
</dbReference>
<evidence type="ECO:0000259" key="1">
    <source>
        <dbReference type="Pfam" id="PF08937"/>
    </source>
</evidence>
<evidence type="ECO:0000313" key="2">
    <source>
        <dbReference type="EMBL" id="MSU08860.1"/>
    </source>
</evidence>
<proteinExistence type="predicted"/>
<dbReference type="AlphaFoldDB" id="A0A6I2UH32"/>
<evidence type="ECO:0000313" key="3">
    <source>
        <dbReference type="Proteomes" id="UP000433181"/>
    </source>
</evidence>
<dbReference type="GeneID" id="96778794"/>
<comment type="caution">
    <text evidence="2">The sequence shown here is derived from an EMBL/GenBank/DDBJ whole genome shotgun (WGS) entry which is preliminary data.</text>
</comment>
<feature type="domain" description="Thoeris protein ThsB TIR-like" evidence="1">
    <location>
        <begin position="10"/>
        <end position="109"/>
    </location>
</feature>
<reference evidence="2 3" key="1">
    <citation type="submission" date="2019-08" db="EMBL/GenBank/DDBJ databases">
        <title>In-depth cultivation of the pig gut microbiome towards novel bacterial diversity and tailored functional studies.</title>
        <authorList>
            <person name="Wylensek D."/>
            <person name="Hitch T.C.A."/>
            <person name="Clavel T."/>
        </authorList>
    </citation>
    <scope>NUCLEOTIDE SEQUENCE [LARGE SCALE GENOMIC DNA]</scope>
    <source>
        <strain evidence="2 3">WCA-693-APC-5D-A</strain>
    </source>
</reference>
<dbReference type="InterPro" id="IPR036490">
    <property type="entry name" value="ThsB_TIR-like_sf"/>
</dbReference>
<gene>
    <name evidence="2" type="ORF">FYJ84_07680</name>
</gene>
<dbReference type="SUPFAM" id="SSF52206">
    <property type="entry name" value="Hypothetical protein MTH538"/>
    <property type="match status" value="1"/>
</dbReference>
<organism evidence="2 3">
    <name type="scientific">Anaerovibrio slackiae</name>
    <dbReference type="NCBI Taxonomy" id="2652309"/>
    <lineage>
        <taxon>Bacteria</taxon>
        <taxon>Bacillati</taxon>
        <taxon>Bacillota</taxon>
        <taxon>Negativicutes</taxon>
        <taxon>Selenomonadales</taxon>
        <taxon>Selenomonadaceae</taxon>
        <taxon>Anaerovibrio</taxon>
    </lineage>
</organism>
<dbReference type="Pfam" id="PF08937">
    <property type="entry name" value="ThsB_TIR"/>
    <property type="match status" value="1"/>
</dbReference>
<dbReference type="Gene3D" id="3.40.50.9200">
    <property type="entry name" value="Hypothetical protein MTH538"/>
    <property type="match status" value="1"/>
</dbReference>